<sequence length="850" mass="97820">MNKFHVLLFILFGIPASAQVVEVEGRSDYPVEVVAEPDDERARTTIGTYREKGKSGFVSPGNVRQEAIYEDIRWASGGFIVKKNNLYGIANKKGELISKIEYDSIGSDSYNKGAGFVIKRKGKYGKMSETGEILIPVNYGKIIAGNLHITLVKNKKDETQLIFNTQNKLFPKKIEYVALYQNLAIVKAGGKFGVLKNETIIPFEYDSIFIPKNNSNYNTYNNNKSKQKIKIPNPLLQPSQNVLYLTIQKNNKFGLVNGNGTIIYPADNDAVNNADSYGYYSVKKGELYGIYFSKSTDKKKTDIEFDRVFTDGYGAIMASKNKKAGIFNLQGEQIAPFEYDNDFIAQYSSIGYRVSKDKKRGILDKQGKVIVPPIYDDVDTFSLGNRDFLNVKKDEKHGVINLKGEIIIPVAFDWIDEENNMFKVMKAEPNRKFGLYDKTGKTVVPVEYQWITNSNTQFSKITILKIAENNYNFLNQKNEFIFTENISDFGYVLDEHKLKNPFASGRGDMRIFIKSQNGKYGLLNETSQTLVAPMVYDEILQFFESRIHLYYSVRKGKKFGLINEEGKEIIPIKYDALSVDFADYDAEDRNDEKYRIVVAKGTKMGTVNLKNETILPFEYTHLQRISGWQELYKAKKRNKYQIIDKNGKPINPNFFDEVANFEYINSHNGSRISQALTFSNGKMRVIDSNGNFITPEVPMQPHSGYTTFDELKFALVKALDSKEDILLKEFARKIAPSEHISYYLKQNIFDKSNLYTNIDYIKEKYFTDLQKFKHQEWNADKRYGYNGYNHKSLTHVNDYTIYDDGIVTNKRTEDWAFGDTRFMEKLLRNAIKINGYWISTYFMKRGFDRD</sequence>
<dbReference type="PANTHER" id="PTHR37841">
    <property type="entry name" value="GLR2918 PROTEIN"/>
    <property type="match status" value="1"/>
</dbReference>
<keyword evidence="1" id="KW-0732">Signal</keyword>
<evidence type="ECO:0000256" key="1">
    <source>
        <dbReference type="SAM" id="SignalP"/>
    </source>
</evidence>
<evidence type="ECO:0000313" key="2">
    <source>
        <dbReference type="EMBL" id="SCX07679.1"/>
    </source>
</evidence>
<protein>
    <submittedName>
        <fullName evidence="2">WG containing repeat-containing protein</fullName>
    </submittedName>
</protein>
<dbReference type="STRING" id="329186.SAMN02927925_01208"/>
<dbReference type="Proteomes" id="UP000182124">
    <property type="component" value="Unassembled WGS sequence"/>
</dbReference>
<evidence type="ECO:0000313" key="3">
    <source>
        <dbReference type="Proteomes" id="UP000182124"/>
    </source>
</evidence>
<dbReference type="InterPro" id="IPR032774">
    <property type="entry name" value="WG_beta_rep"/>
</dbReference>
<feature type="signal peptide" evidence="1">
    <location>
        <begin position="1"/>
        <end position="18"/>
    </location>
</feature>
<name>A0A1G4VJD6_9FLAO</name>
<dbReference type="PANTHER" id="PTHR37841:SF1">
    <property type="entry name" value="DUF3298 DOMAIN-CONTAINING PROTEIN"/>
    <property type="match status" value="1"/>
</dbReference>
<gene>
    <name evidence="2" type="ORF">SAMN02927925_01208</name>
</gene>
<accession>A0A1G4VJD6</accession>
<organism evidence="2 3">
    <name type="scientific">Flavobacterium saliperosum</name>
    <dbReference type="NCBI Taxonomy" id="329186"/>
    <lineage>
        <taxon>Bacteria</taxon>
        <taxon>Pseudomonadati</taxon>
        <taxon>Bacteroidota</taxon>
        <taxon>Flavobacteriia</taxon>
        <taxon>Flavobacteriales</taxon>
        <taxon>Flavobacteriaceae</taxon>
        <taxon>Flavobacterium</taxon>
    </lineage>
</organism>
<feature type="chain" id="PRO_5010299624" evidence="1">
    <location>
        <begin position="19"/>
        <end position="850"/>
    </location>
</feature>
<dbReference type="eggNOG" id="COG0515">
    <property type="taxonomic scope" value="Bacteria"/>
</dbReference>
<dbReference type="Pfam" id="PF14903">
    <property type="entry name" value="WG_beta_rep"/>
    <property type="match status" value="5"/>
</dbReference>
<reference evidence="2 3" key="1">
    <citation type="submission" date="2016-10" db="EMBL/GenBank/DDBJ databases">
        <authorList>
            <person name="de Groot N.N."/>
        </authorList>
    </citation>
    <scope>NUCLEOTIDE SEQUENCE [LARGE SCALE GENOMIC DNA]</scope>
    <source>
        <strain evidence="2 3">CGMCC 1.3801</strain>
    </source>
</reference>
<proteinExistence type="predicted"/>
<dbReference type="AlphaFoldDB" id="A0A1G4VJD6"/>
<dbReference type="EMBL" id="FMTY01000002">
    <property type="protein sequence ID" value="SCX07679.1"/>
    <property type="molecule type" value="Genomic_DNA"/>
</dbReference>
<dbReference type="RefSeq" id="WP_023576782.1">
    <property type="nucleotide sequence ID" value="NZ_CBCSBQ010000009.1"/>
</dbReference>